<dbReference type="EMBL" id="JAPMXC010000001">
    <property type="protein sequence ID" value="MCY0385690.1"/>
    <property type="molecule type" value="Genomic_DNA"/>
</dbReference>
<accession>A0ABT3ZGN6</accession>
<organism evidence="6 7">
    <name type="scientific">Robbsia betulipollinis</name>
    <dbReference type="NCBI Taxonomy" id="2981849"/>
    <lineage>
        <taxon>Bacteria</taxon>
        <taxon>Pseudomonadati</taxon>
        <taxon>Pseudomonadota</taxon>
        <taxon>Betaproteobacteria</taxon>
        <taxon>Burkholderiales</taxon>
        <taxon>Burkholderiaceae</taxon>
        <taxon>Robbsia</taxon>
    </lineage>
</organism>
<dbReference type="InterPro" id="IPR058625">
    <property type="entry name" value="MdtA-like_BSH"/>
</dbReference>
<sequence length="362" mass="38423">MLVLVAAVLGAGFAIYVRHVADTGVAAPAAAVGRADIEASVRATGMIRPIRQVDVGTQASGQLRTLKVALGERVARGQLLAEIDPDLARNDVRSSQALLDEELARRRSALAERALRERKLARARDLRAADAGSQAALELAQAQFDVQRAALAEREAAILRARIVLDSARARLAQTRVVAPIDGVVTSIAIKEGQTIVATQSAQVIMTLADLSIMTVEARVSEADVTRVAPGQQSYFTVLAEPDVRYAGLLREVEPAPVRITGDSSGAIYYNALFDVDNASGRLRAMMTANVRIVQDSASQALVIPILALDRPLGPDVAEVRVAGPKGGVTRKVRLGLRSDTHVEVREGLSEGERVLLADGAS</sequence>
<evidence type="ECO:0000313" key="7">
    <source>
        <dbReference type="Proteomes" id="UP001082899"/>
    </source>
</evidence>
<dbReference type="InterPro" id="IPR058626">
    <property type="entry name" value="MdtA-like_b-barrel"/>
</dbReference>
<reference evidence="6" key="1">
    <citation type="submission" date="2022-11" db="EMBL/GenBank/DDBJ databases">
        <title>Robbsia betulipollinis sp. nov., isolated from pollen of birch (Betula pendula).</title>
        <authorList>
            <person name="Shi H."/>
            <person name="Ambika Manirajan B."/>
            <person name="Ratering S."/>
            <person name="Geissler-Plaum R."/>
            <person name="Schnell S."/>
        </authorList>
    </citation>
    <scope>NUCLEOTIDE SEQUENCE</scope>
    <source>
        <strain evidence="6">Bb-Pol-6</strain>
    </source>
</reference>
<dbReference type="NCBIfam" id="TIGR01730">
    <property type="entry name" value="RND_mfp"/>
    <property type="match status" value="1"/>
</dbReference>
<gene>
    <name evidence="6" type="ORF">OVY01_00225</name>
</gene>
<dbReference type="PANTHER" id="PTHR30469">
    <property type="entry name" value="MULTIDRUG RESISTANCE PROTEIN MDTA"/>
    <property type="match status" value="1"/>
</dbReference>
<dbReference type="Pfam" id="PF25944">
    <property type="entry name" value="Beta-barrel_RND"/>
    <property type="match status" value="1"/>
</dbReference>
<keyword evidence="7" id="KW-1185">Reference proteome</keyword>
<dbReference type="Gene3D" id="2.40.420.20">
    <property type="match status" value="1"/>
</dbReference>
<evidence type="ECO:0000256" key="1">
    <source>
        <dbReference type="ARBA" id="ARBA00004236"/>
    </source>
</evidence>
<dbReference type="Gene3D" id="6.10.140.1990">
    <property type="match status" value="1"/>
</dbReference>
<comment type="subcellular location">
    <subcellularLocation>
        <location evidence="1">Cell membrane</location>
    </subcellularLocation>
</comment>
<feature type="domain" description="Multidrug resistance protein MdtA-like beta-barrel" evidence="5">
    <location>
        <begin position="214"/>
        <end position="296"/>
    </location>
</feature>
<evidence type="ECO:0000259" key="5">
    <source>
        <dbReference type="Pfam" id="PF25944"/>
    </source>
</evidence>
<dbReference type="SUPFAM" id="SSF111369">
    <property type="entry name" value="HlyD-like secretion proteins"/>
    <property type="match status" value="1"/>
</dbReference>
<dbReference type="PANTHER" id="PTHR30469:SF33">
    <property type="entry name" value="SLR1207 PROTEIN"/>
    <property type="match status" value="1"/>
</dbReference>
<evidence type="ECO:0000259" key="4">
    <source>
        <dbReference type="Pfam" id="PF25917"/>
    </source>
</evidence>
<feature type="domain" description="Multidrug resistance protein MdtA-like barrel-sandwich hybrid" evidence="4">
    <location>
        <begin position="51"/>
        <end position="207"/>
    </location>
</feature>
<evidence type="ECO:0000256" key="3">
    <source>
        <dbReference type="ARBA" id="ARBA00023054"/>
    </source>
</evidence>
<comment type="caution">
    <text evidence="6">The sequence shown here is derived from an EMBL/GenBank/DDBJ whole genome shotgun (WGS) entry which is preliminary data.</text>
</comment>
<evidence type="ECO:0000256" key="2">
    <source>
        <dbReference type="ARBA" id="ARBA00009477"/>
    </source>
</evidence>
<keyword evidence="3" id="KW-0175">Coiled coil</keyword>
<comment type="similarity">
    <text evidence="2">Belongs to the membrane fusion protein (MFP) (TC 8.A.1) family.</text>
</comment>
<dbReference type="Gene3D" id="2.40.30.170">
    <property type="match status" value="1"/>
</dbReference>
<dbReference type="Pfam" id="PF25917">
    <property type="entry name" value="BSH_RND"/>
    <property type="match status" value="1"/>
</dbReference>
<evidence type="ECO:0000313" key="6">
    <source>
        <dbReference type="EMBL" id="MCY0385690.1"/>
    </source>
</evidence>
<dbReference type="InterPro" id="IPR006143">
    <property type="entry name" value="RND_pump_MFP"/>
</dbReference>
<dbReference type="Gene3D" id="2.40.50.100">
    <property type="match status" value="1"/>
</dbReference>
<name>A0ABT3ZGN6_9BURK</name>
<dbReference type="RefSeq" id="WP_267844818.1">
    <property type="nucleotide sequence ID" value="NZ_JAPMXC010000001.1"/>
</dbReference>
<dbReference type="InterPro" id="IPR030190">
    <property type="entry name" value="MacA_alpha-hairpin_sf"/>
</dbReference>
<proteinExistence type="inferred from homology"/>
<protein>
    <submittedName>
        <fullName evidence="6">Efflux RND transporter periplasmic adaptor subunit</fullName>
    </submittedName>
</protein>
<dbReference type="Proteomes" id="UP001082899">
    <property type="component" value="Unassembled WGS sequence"/>
</dbReference>